<feature type="transmembrane region" description="Helical" evidence="1">
    <location>
        <begin position="123"/>
        <end position="142"/>
    </location>
</feature>
<dbReference type="Pfam" id="PF00563">
    <property type="entry name" value="EAL"/>
    <property type="match status" value="1"/>
</dbReference>
<feature type="transmembrane region" description="Helical" evidence="1">
    <location>
        <begin position="20"/>
        <end position="49"/>
    </location>
</feature>
<proteinExistence type="predicted"/>
<organism evidence="3 4">
    <name type="scientific">Vibrio paucivorans</name>
    <dbReference type="NCBI Taxonomy" id="2829489"/>
    <lineage>
        <taxon>Bacteria</taxon>
        <taxon>Pseudomonadati</taxon>
        <taxon>Pseudomonadota</taxon>
        <taxon>Gammaproteobacteria</taxon>
        <taxon>Vibrionales</taxon>
        <taxon>Vibrionaceae</taxon>
        <taxon>Vibrio</taxon>
    </lineage>
</organism>
<comment type="caution">
    <text evidence="3">The sequence shown here is derived from an EMBL/GenBank/DDBJ whole genome shotgun (WGS) entry which is preliminary data.</text>
</comment>
<keyword evidence="4" id="KW-1185">Reference proteome</keyword>
<keyword evidence="1" id="KW-0472">Membrane</keyword>
<feature type="transmembrane region" description="Helical" evidence="1">
    <location>
        <begin position="61"/>
        <end position="85"/>
    </location>
</feature>
<keyword evidence="1" id="KW-0812">Transmembrane</keyword>
<accession>A0A9X3CE24</accession>
<evidence type="ECO:0000313" key="3">
    <source>
        <dbReference type="EMBL" id="MCW8334041.1"/>
    </source>
</evidence>
<dbReference type="Gene3D" id="3.20.20.450">
    <property type="entry name" value="EAL domain"/>
    <property type="match status" value="1"/>
</dbReference>
<evidence type="ECO:0000313" key="4">
    <source>
        <dbReference type="Proteomes" id="UP001155586"/>
    </source>
</evidence>
<gene>
    <name evidence="3" type="ORF">MD483_09425</name>
</gene>
<dbReference type="SUPFAM" id="SSF141868">
    <property type="entry name" value="EAL domain-like"/>
    <property type="match status" value="1"/>
</dbReference>
<dbReference type="InterPro" id="IPR050706">
    <property type="entry name" value="Cyclic-di-GMP_PDE-like"/>
</dbReference>
<reference evidence="3" key="1">
    <citation type="submission" date="2022-02" db="EMBL/GenBank/DDBJ databases">
        <title>Vibrio sp. nov., a new bacterium isolated from Bohai sea, China.</title>
        <authorList>
            <person name="Yuan Y."/>
        </authorList>
    </citation>
    <scope>NUCLEOTIDE SEQUENCE</scope>
    <source>
        <strain evidence="3">DBSS07</strain>
    </source>
</reference>
<keyword evidence="1" id="KW-1133">Transmembrane helix</keyword>
<dbReference type="CDD" id="cd01948">
    <property type="entry name" value="EAL"/>
    <property type="match status" value="1"/>
</dbReference>
<dbReference type="PANTHER" id="PTHR33121:SF78">
    <property type="entry name" value="CYCLIC DI-GMP PHOSPHODIESTERASE PDEH"/>
    <property type="match status" value="1"/>
</dbReference>
<dbReference type="EMBL" id="JAKRRX010000043">
    <property type="protein sequence ID" value="MCW8334041.1"/>
    <property type="molecule type" value="Genomic_DNA"/>
</dbReference>
<evidence type="ECO:0000256" key="1">
    <source>
        <dbReference type="SAM" id="Phobius"/>
    </source>
</evidence>
<dbReference type="Proteomes" id="UP001155586">
    <property type="component" value="Unassembled WGS sequence"/>
</dbReference>
<dbReference type="InterPro" id="IPR001633">
    <property type="entry name" value="EAL_dom"/>
</dbReference>
<dbReference type="PROSITE" id="PS50883">
    <property type="entry name" value="EAL"/>
    <property type="match status" value="1"/>
</dbReference>
<dbReference type="AlphaFoldDB" id="A0A9X3CE24"/>
<dbReference type="InterPro" id="IPR035919">
    <property type="entry name" value="EAL_sf"/>
</dbReference>
<protein>
    <submittedName>
        <fullName evidence="3">EAL domain-containing protein</fullName>
    </submittedName>
</protein>
<feature type="domain" description="EAL" evidence="2">
    <location>
        <begin position="188"/>
        <end position="438"/>
    </location>
</feature>
<dbReference type="SMART" id="SM00052">
    <property type="entry name" value="EAL"/>
    <property type="match status" value="1"/>
</dbReference>
<dbReference type="GO" id="GO:0071111">
    <property type="term" value="F:cyclic-guanylate-specific phosphodiesterase activity"/>
    <property type="evidence" value="ECO:0007669"/>
    <property type="project" value="InterPro"/>
</dbReference>
<sequence>MKTMNPPTSYKSRLVFTGNVYLSGIINATVMLLPIFVLSLGSILISLLLQLVGTPKSAETLLSVSVLIWQLFPVLLVIYFSLYLASVDSSARVIIILASFVISELMGWVTLSVLSGEVYMQYSYIDFAFEIAIILLVTPLYYPLCRLVNRTSNRLKITSKPVFEECMSLPVLGTSLDKKGFFPALNGSFAAKKEISDLMREGDFELYYQPQFDTSHGCVNGMEVLLRHRSKTGVISPPYFLRSFAKLGLMSDLDLWVIETALNEVSIFSDNPNFRVSINISPETFLVSEFTERVVDLIKRSELNFNQVEFEITEDLLIQDEQTTWEVLKELRTLGISIALDDFGAGYSSIGYLTKFEFDKVKIDRLLVQNLKNRNGREMFRLTSKLVRLTGAQVVVEGVESEEEVDFMVQQGIHCLQGYYFFKPMPLAEIIESVTFCQHSTKDENYEFYSL</sequence>
<dbReference type="PANTHER" id="PTHR33121">
    <property type="entry name" value="CYCLIC DI-GMP PHOSPHODIESTERASE PDEF"/>
    <property type="match status" value="1"/>
</dbReference>
<evidence type="ECO:0000259" key="2">
    <source>
        <dbReference type="PROSITE" id="PS50883"/>
    </source>
</evidence>
<dbReference type="RefSeq" id="WP_265687449.1">
    <property type="nucleotide sequence ID" value="NZ_JAKRRX010000043.1"/>
</dbReference>
<feature type="transmembrane region" description="Helical" evidence="1">
    <location>
        <begin position="91"/>
        <end position="111"/>
    </location>
</feature>
<name>A0A9X3CE24_9VIBR</name>